<feature type="domain" description="CobQ/CobB/MinD/ParA nucleotide binding" evidence="3">
    <location>
        <begin position="3"/>
        <end position="232"/>
    </location>
</feature>
<dbReference type="SUPFAM" id="SSF52540">
    <property type="entry name" value="P-loop containing nucleoside triphosphate hydrolases"/>
    <property type="match status" value="1"/>
</dbReference>
<dbReference type="eggNOG" id="arCOG00587">
    <property type="taxonomic scope" value="Archaea"/>
</dbReference>
<dbReference type="STRING" id="456442.Mboo_1375"/>
<dbReference type="PANTHER" id="PTHR43384:SF6">
    <property type="entry name" value="SEPTUM SITE-DETERMINING PROTEIN MIND HOMOLOG, CHLOROPLASTIC"/>
    <property type="match status" value="1"/>
</dbReference>
<gene>
    <name evidence="4" type="ordered locus">Mboo_1375</name>
</gene>
<organism evidence="4 5">
    <name type="scientific">Methanoregula boonei (strain DSM 21154 / JCM 14090 / 6A8)</name>
    <dbReference type="NCBI Taxonomy" id="456442"/>
    <lineage>
        <taxon>Archaea</taxon>
        <taxon>Methanobacteriati</taxon>
        <taxon>Methanobacteriota</taxon>
        <taxon>Stenosarchaea group</taxon>
        <taxon>Methanomicrobia</taxon>
        <taxon>Methanomicrobiales</taxon>
        <taxon>Methanoregulaceae</taxon>
        <taxon>Methanoregula</taxon>
    </lineage>
</organism>
<keyword evidence="2" id="KW-0067">ATP-binding</keyword>
<dbReference type="PANTHER" id="PTHR43384">
    <property type="entry name" value="SEPTUM SITE-DETERMINING PROTEIN MIND HOMOLOG, CHLOROPLASTIC-RELATED"/>
    <property type="match status" value="1"/>
</dbReference>
<dbReference type="InterPro" id="IPR002586">
    <property type="entry name" value="CobQ/CobB/MinD/ParA_Nub-bd_dom"/>
</dbReference>
<keyword evidence="1" id="KW-0547">Nucleotide-binding</keyword>
<proteinExistence type="predicted"/>
<evidence type="ECO:0000313" key="4">
    <source>
        <dbReference type="EMBL" id="ABS55893.1"/>
    </source>
</evidence>
<dbReference type="GO" id="GO:0005829">
    <property type="term" value="C:cytosol"/>
    <property type="evidence" value="ECO:0007669"/>
    <property type="project" value="TreeGrafter"/>
</dbReference>
<dbReference type="OrthoDB" id="31168at2157"/>
<dbReference type="InterPro" id="IPR014433">
    <property type="entry name" value="CooC"/>
</dbReference>
<dbReference type="GO" id="GO:0009898">
    <property type="term" value="C:cytoplasmic side of plasma membrane"/>
    <property type="evidence" value="ECO:0007669"/>
    <property type="project" value="TreeGrafter"/>
</dbReference>
<keyword evidence="5" id="KW-1185">Reference proteome</keyword>
<evidence type="ECO:0000256" key="2">
    <source>
        <dbReference type="ARBA" id="ARBA00022840"/>
    </source>
</evidence>
<dbReference type="InterPro" id="IPR027417">
    <property type="entry name" value="P-loop_NTPase"/>
</dbReference>
<dbReference type="PIRSF" id="PIRSF005647">
    <property type="entry name" value="CooC"/>
    <property type="match status" value="1"/>
</dbReference>
<protein>
    <submittedName>
        <fullName evidence="4">Cobyrinic acid a,c-diamide synthase</fullName>
    </submittedName>
</protein>
<dbReference type="Proteomes" id="UP000002408">
    <property type="component" value="Chromosome"/>
</dbReference>
<evidence type="ECO:0000313" key="5">
    <source>
        <dbReference type="Proteomes" id="UP000002408"/>
    </source>
</evidence>
<accession>A7I832</accession>
<evidence type="ECO:0000256" key="1">
    <source>
        <dbReference type="ARBA" id="ARBA00022741"/>
    </source>
</evidence>
<dbReference type="GeneID" id="5412132"/>
<dbReference type="GO" id="GO:0005524">
    <property type="term" value="F:ATP binding"/>
    <property type="evidence" value="ECO:0007669"/>
    <property type="project" value="UniProtKB-KW"/>
</dbReference>
<dbReference type="RefSeq" id="WP_012106926.1">
    <property type="nucleotide sequence ID" value="NC_009712.1"/>
</dbReference>
<name>A7I832_METB6</name>
<dbReference type="Gene3D" id="3.40.50.300">
    <property type="entry name" value="P-loop containing nucleotide triphosphate hydrolases"/>
    <property type="match status" value="1"/>
</dbReference>
<evidence type="ECO:0000259" key="3">
    <source>
        <dbReference type="Pfam" id="PF01656"/>
    </source>
</evidence>
<dbReference type="InterPro" id="IPR050625">
    <property type="entry name" value="ParA/MinD_ATPase"/>
</dbReference>
<dbReference type="GO" id="GO:0016887">
    <property type="term" value="F:ATP hydrolysis activity"/>
    <property type="evidence" value="ECO:0007669"/>
    <property type="project" value="TreeGrafter"/>
</dbReference>
<sequence precursor="true">MKIAVAGKGGSGKTLLAGSLAFLFARAGHTTLALDADSAPNLAFLLGLSPREADAIIPVSKNADLIAAKTGTSYPGVYALNFSVNDIVTKYAVPTPAGPHLLVMGTVTSMGAGCTCPANSVVRALLRHLLVEHREVVILDMEAGVEHIGRGTAENVDVMLVVSDAHRQSLAIAGKIAQMARDAGIPRVELVGNRIQDPAQDRVIRDFARSRNLPVPGMIPFDPTVTRAGVAGEAVAALKGSAALDAIAGILSETSREMADQEEHP</sequence>
<dbReference type="Pfam" id="PF01656">
    <property type="entry name" value="CbiA"/>
    <property type="match status" value="1"/>
</dbReference>
<dbReference type="EMBL" id="CP000780">
    <property type="protein sequence ID" value="ABS55893.1"/>
    <property type="molecule type" value="Genomic_DNA"/>
</dbReference>
<dbReference type="KEGG" id="mbn:Mboo_1375"/>
<dbReference type="GO" id="GO:0051782">
    <property type="term" value="P:negative regulation of cell division"/>
    <property type="evidence" value="ECO:0007669"/>
    <property type="project" value="TreeGrafter"/>
</dbReference>
<reference evidence="5" key="1">
    <citation type="journal article" date="2015" name="Microbiology">
        <title>Genome of Methanoregula boonei 6A8 reveals adaptations to oligotrophic peatland environments.</title>
        <authorList>
            <person name="Braeuer S."/>
            <person name="Cadillo-Quiroz H."/>
            <person name="Kyrpides N."/>
            <person name="Woyke T."/>
            <person name="Goodwin L."/>
            <person name="Detter C."/>
            <person name="Podell S."/>
            <person name="Yavitt J.B."/>
            <person name="Zinder S.H."/>
        </authorList>
    </citation>
    <scope>NUCLEOTIDE SEQUENCE [LARGE SCALE GENOMIC DNA]</scope>
    <source>
        <strain evidence="5">DSM 21154 / JCM 14090 / 6A8</strain>
    </source>
</reference>
<dbReference type="AlphaFoldDB" id="A7I832"/>
<dbReference type="HOGENOM" id="CLU_082962_0_0_2"/>